<evidence type="ECO:0000313" key="2">
    <source>
        <dbReference type="Proteomes" id="UP000325783"/>
    </source>
</evidence>
<dbReference type="Proteomes" id="UP000325783">
    <property type="component" value="Segment"/>
</dbReference>
<sequence>MAITWRNISAPDLSASASILGQAGQSLNQATEGLVGLFDQARQNVIQEAEAEKKANTFQALDAIRTADEETYGEMSLGSLIDEFGSIDQDAVFTALDTKDDDIMQGKKDALNLQNLELSNQGKELQNKVTKNTLDQTIKEQNKTERLSTINDAASKVGLELGALKGVDDVTVKNMITKAGEAQGLTGSDLVTFVNTASQVNKDLRALTPTEQLLYDNQLAKNNAGLESVTAQADAQLNQIIEQNPIDPVFTPYQDIKDISSAISGIIEKYPEGFLNFVGTGNQLRSELEDKLDRFAKDNGIKKSDIPPTVVAAALDSGIVSNKEFLTNDKADTSNFSLDLEKYYSIYQNNQQRAANIANATRLRNDAVSRAQGIKQEADLAAYKSANVARDILKQFN</sequence>
<dbReference type="EMBL" id="MN584918">
    <property type="protein sequence ID" value="QFR59802.1"/>
    <property type="molecule type" value="Genomic_DNA"/>
</dbReference>
<proteinExistence type="predicted"/>
<gene>
    <name evidence="1" type="ORF">VOWphi5012_018</name>
</gene>
<evidence type="ECO:0000313" key="1">
    <source>
        <dbReference type="EMBL" id="QFR59802.1"/>
    </source>
</evidence>
<reference evidence="1 2" key="1">
    <citation type="submission" date="2019-10" db="EMBL/GenBank/DDBJ databases">
        <authorList>
            <person name="Lin L.C."/>
        </authorList>
    </citation>
    <scope>NUCLEOTIDE SEQUENCE [LARGE SCALE GENOMIC DNA]</scope>
</reference>
<organism evidence="1 2">
    <name type="scientific">Vibrio phage phi50-12</name>
    <dbReference type="NCBI Taxonomy" id="2654972"/>
    <lineage>
        <taxon>Viruses</taxon>
        <taxon>Duplodnaviria</taxon>
        <taxon>Heunggongvirae</taxon>
        <taxon>Uroviricota</taxon>
        <taxon>Caudoviricetes</taxon>
        <taxon>Schitoviridae</taxon>
        <taxon>Penintadodekavirus</taxon>
        <taxon>Penintadodekavirus 5012</taxon>
    </lineage>
</organism>
<name>A0A5P8PRA0_9CAUD</name>
<accession>A0A5P8PRA0</accession>
<protein>
    <submittedName>
        <fullName evidence="1">Uncharacterized protein</fullName>
    </submittedName>
</protein>
<keyword evidence="2" id="KW-1185">Reference proteome</keyword>